<dbReference type="PANTHER" id="PTHR31286">
    <property type="entry name" value="GLYCINE-RICH CELL WALL STRUCTURAL PROTEIN 1.8-LIKE"/>
    <property type="match status" value="1"/>
</dbReference>
<proteinExistence type="predicted"/>
<evidence type="ECO:0000313" key="3">
    <source>
        <dbReference type="EMBL" id="KAK9042232.1"/>
    </source>
</evidence>
<dbReference type="EMBL" id="JBBPBN010000004">
    <property type="protein sequence ID" value="KAK9042232.1"/>
    <property type="molecule type" value="Genomic_DNA"/>
</dbReference>
<protein>
    <recommendedName>
        <fullName evidence="2">CCHC-type domain-containing protein</fullName>
    </recommendedName>
</protein>
<evidence type="ECO:0000313" key="4">
    <source>
        <dbReference type="Proteomes" id="UP001396334"/>
    </source>
</evidence>
<keyword evidence="1" id="KW-0862">Zinc</keyword>
<feature type="domain" description="CCHC-type" evidence="2">
    <location>
        <begin position="133"/>
        <end position="147"/>
    </location>
</feature>
<gene>
    <name evidence="3" type="ORF">V6N11_017309</name>
</gene>
<comment type="caution">
    <text evidence="3">The sequence shown here is derived from an EMBL/GenBank/DDBJ whole genome shotgun (WGS) entry which is preliminary data.</text>
</comment>
<name>A0ABR2TYB4_9ROSI</name>
<dbReference type="PROSITE" id="PS50158">
    <property type="entry name" value="ZF_CCHC"/>
    <property type="match status" value="1"/>
</dbReference>
<evidence type="ECO:0000259" key="2">
    <source>
        <dbReference type="PROSITE" id="PS50158"/>
    </source>
</evidence>
<organism evidence="3 4">
    <name type="scientific">Hibiscus sabdariffa</name>
    <name type="common">roselle</name>
    <dbReference type="NCBI Taxonomy" id="183260"/>
    <lineage>
        <taxon>Eukaryota</taxon>
        <taxon>Viridiplantae</taxon>
        <taxon>Streptophyta</taxon>
        <taxon>Embryophyta</taxon>
        <taxon>Tracheophyta</taxon>
        <taxon>Spermatophyta</taxon>
        <taxon>Magnoliopsida</taxon>
        <taxon>eudicotyledons</taxon>
        <taxon>Gunneridae</taxon>
        <taxon>Pentapetalae</taxon>
        <taxon>rosids</taxon>
        <taxon>malvids</taxon>
        <taxon>Malvales</taxon>
        <taxon>Malvaceae</taxon>
        <taxon>Malvoideae</taxon>
        <taxon>Hibiscus</taxon>
    </lineage>
</organism>
<keyword evidence="1" id="KW-0479">Metal-binding</keyword>
<dbReference type="Proteomes" id="UP001396334">
    <property type="component" value="Unassembled WGS sequence"/>
</dbReference>
<keyword evidence="4" id="KW-1185">Reference proteome</keyword>
<dbReference type="InterPro" id="IPR040256">
    <property type="entry name" value="At4g02000-like"/>
</dbReference>
<sequence>MAENIQSHFGNLQFTEMECAQIVDDEDQGLSLAGDVKFGLIGKLLSPRLAAENIVARTFTNIWMKEKTEIFPLKNGVFLFKFFDHQQLLSIIRRGPCPIEHDDDGYVSCNQLSICNGKNRLCPVQFEKFNKFCFNCGRLGHELDLCPHPKDMNAKTTLYGPWMRAPIETKRTLPFQRRGVVHNPGMRISEKGLDALAEIADELGVDSLRFRDSNAAPIVDVANGK</sequence>
<dbReference type="SUPFAM" id="SSF57756">
    <property type="entry name" value="Retrovirus zinc finger-like domains"/>
    <property type="match status" value="1"/>
</dbReference>
<keyword evidence="1" id="KW-0863">Zinc-finger</keyword>
<evidence type="ECO:0000256" key="1">
    <source>
        <dbReference type="PROSITE-ProRule" id="PRU00047"/>
    </source>
</evidence>
<reference evidence="3 4" key="1">
    <citation type="journal article" date="2024" name="G3 (Bethesda)">
        <title>Genome assembly of Hibiscus sabdariffa L. provides insights into metabolisms of medicinal natural products.</title>
        <authorList>
            <person name="Kim T."/>
        </authorList>
    </citation>
    <scope>NUCLEOTIDE SEQUENCE [LARGE SCALE GENOMIC DNA]</scope>
    <source>
        <strain evidence="3">TK-2024</strain>
        <tissue evidence="3">Old leaves</tissue>
    </source>
</reference>
<dbReference type="InterPro" id="IPR036875">
    <property type="entry name" value="Znf_CCHC_sf"/>
</dbReference>
<dbReference type="InterPro" id="IPR001878">
    <property type="entry name" value="Znf_CCHC"/>
</dbReference>
<accession>A0ABR2TYB4</accession>
<dbReference type="PANTHER" id="PTHR31286:SF178">
    <property type="entry name" value="DUF4283 DOMAIN-CONTAINING PROTEIN"/>
    <property type="match status" value="1"/>
</dbReference>